<comment type="caution">
    <text evidence="1">The sequence shown here is derived from an EMBL/GenBank/DDBJ whole genome shotgun (WGS) entry which is preliminary data.</text>
</comment>
<proteinExistence type="predicted"/>
<accession>X1HHY5</accession>
<sequence>MQKDPSNWWVPTIKCLRDMMEVAGLVDIEVKSKRKSRVFLTGVLS</sequence>
<reference evidence="1" key="1">
    <citation type="journal article" date="2014" name="Front. Microbiol.">
        <title>High frequency of phylogenetically diverse reductive dehalogenase-homologous genes in deep subseafloor sedimentary metagenomes.</title>
        <authorList>
            <person name="Kawai M."/>
            <person name="Futagami T."/>
            <person name="Toyoda A."/>
            <person name="Takaki Y."/>
            <person name="Nishi S."/>
            <person name="Hori S."/>
            <person name="Arai W."/>
            <person name="Tsubouchi T."/>
            <person name="Morono Y."/>
            <person name="Uchiyama I."/>
            <person name="Ito T."/>
            <person name="Fujiyama A."/>
            <person name="Inagaki F."/>
            <person name="Takami H."/>
        </authorList>
    </citation>
    <scope>NUCLEOTIDE SEQUENCE</scope>
    <source>
        <strain evidence="1">Expedition CK06-06</strain>
    </source>
</reference>
<gene>
    <name evidence="1" type="ORF">S03H2_54735</name>
</gene>
<dbReference type="EMBL" id="BARU01034913">
    <property type="protein sequence ID" value="GAH69062.1"/>
    <property type="molecule type" value="Genomic_DNA"/>
</dbReference>
<evidence type="ECO:0000313" key="1">
    <source>
        <dbReference type="EMBL" id="GAH69062.1"/>
    </source>
</evidence>
<protein>
    <submittedName>
        <fullName evidence="1">Uncharacterized protein</fullName>
    </submittedName>
</protein>
<name>X1HHY5_9ZZZZ</name>
<dbReference type="AlphaFoldDB" id="X1HHY5"/>
<organism evidence="1">
    <name type="scientific">marine sediment metagenome</name>
    <dbReference type="NCBI Taxonomy" id="412755"/>
    <lineage>
        <taxon>unclassified sequences</taxon>
        <taxon>metagenomes</taxon>
        <taxon>ecological metagenomes</taxon>
    </lineage>
</organism>